<dbReference type="InParanoid" id="A0A066W2P4"/>
<evidence type="ECO:0000313" key="3">
    <source>
        <dbReference type="Proteomes" id="UP000027361"/>
    </source>
</evidence>
<name>A0A066W2P4_TILAU</name>
<sequence length="70" mass="7857">MMCSLHSNRYSPTRRSPAATRDSPTPTPRPQGPRWPGLHLLTRAYYNPAHRLRLESTLCCSTVVVGSVNH</sequence>
<dbReference type="AlphaFoldDB" id="A0A066W2P4"/>
<protein>
    <submittedName>
        <fullName evidence="2">Uncharacterized protein</fullName>
    </submittedName>
</protein>
<proteinExistence type="predicted"/>
<comment type="caution">
    <text evidence="2">The sequence shown here is derived from an EMBL/GenBank/DDBJ whole genome shotgun (WGS) entry which is preliminary data.</text>
</comment>
<feature type="region of interest" description="Disordered" evidence="1">
    <location>
        <begin position="1"/>
        <end position="36"/>
    </location>
</feature>
<dbReference type="HOGENOM" id="CLU_2759589_0_0_1"/>
<accession>A0A066W2P4</accession>
<reference evidence="2 3" key="1">
    <citation type="submission" date="2014-05" db="EMBL/GenBank/DDBJ databases">
        <title>Draft genome sequence of a rare smut relative, Tilletiaria anomala UBC 951.</title>
        <authorList>
            <consortium name="DOE Joint Genome Institute"/>
            <person name="Toome M."/>
            <person name="Kuo A."/>
            <person name="Henrissat B."/>
            <person name="Lipzen A."/>
            <person name="Tritt A."/>
            <person name="Yoshinaga Y."/>
            <person name="Zane M."/>
            <person name="Barry K."/>
            <person name="Grigoriev I.V."/>
            <person name="Spatafora J.W."/>
            <person name="Aimea M.C."/>
        </authorList>
    </citation>
    <scope>NUCLEOTIDE SEQUENCE [LARGE SCALE GENOMIC DNA]</scope>
    <source>
        <strain evidence="2 3">UBC 951</strain>
    </source>
</reference>
<dbReference type="GeneID" id="25264233"/>
<gene>
    <name evidence="2" type="ORF">K437DRAFT_255722</name>
</gene>
<feature type="compositionally biased region" description="Polar residues" evidence="1">
    <location>
        <begin position="1"/>
        <end position="14"/>
    </location>
</feature>
<dbReference type="RefSeq" id="XP_013244010.1">
    <property type="nucleotide sequence ID" value="XM_013388556.1"/>
</dbReference>
<keyword evidence="3" id="KW-1185">Reference proteome</keyword>
<organism evidence="2 3">
    <name type="scientific">Tilletiaria anomala (strain ATCC 24038 / CBS 436.72 / UBC 951)</name>
    <dbReference type="NCBI Taxonomy" id="1037660"/>
    <lineage>
        <taxon>Eukaryota</taxon>
        <taxon>Fungi</taxon>
        <taxon>Dikarya</taxon>
        <taxon>Basidiomycota</taxon>
        <taxon>Ustilaginomycotina</taxon>
        <taxon>Exobasidiomycetes</taxon>
        <taxon>Georgefischeriales</taxon>
        <taxon>Tilletiariaceae</taxon>
        <taxon>Tilletiaria</taxon>
    </lineage>
</organism>
<evidence type="ECO:0000256" key="1">
    <source>
        <dbReference type="SAM" id="MobiDB-lite"/>
    </source>
</evidence>
<evidence type="ECO:0000313" key="2">
    <source>
        <dbReference type="EMBL" id="KDN47991.1"/>
    </source>
</evidence>
<dbReference type="EMBL" id="JMSN01000027">
    <property type="protein sequence ID" value="KDN47991.1"/>
    <property type="molecule type" value="Genomic_DNA"/>
</dbReference>
<dbReference type="Proteomes" id="UP000027361">
    <property type="component" value="Unassembled WGS sequence"/>
</dbReference>